<proteinExistence type="predicted"/>
<reference evidence="2" key="1">
    <citation type="submission" date="2017-11" db="EMBL/GenBank/DDBJ databases">
        <authorList>
            <person name="Chan K.G."/>
            <person name="Lee L.S."/>
        </authorList>
    </citation>
    <scope>NUCLEOTIDE SEQUENCE [LARGE SCALE GENOMIC DNA]</scope>
    <source>
        <strain evidence="2">DSM 100970</strain>
    </source>
</reference>
<dbReference type="AlphaFoldDB" id="A0A2I7N9J4"/>
<dbReference type="CDD" id="cd03133">
    <property type="entry name" value="GATase1_ES1"/>
    <property type="match status" value="1"/>
</dbReference>
<dbReference type="OrthoDB" id="5605062at2"/>
<dbReference type="InterPro" id="IPR029062">
    <property type="entry name" value="Class_I_gatase-like"/>
</dbReference>
<dbReference type="EMBL" id="CP024847">
    <property type="protein sequence ID" value="AUR53116.1"/>
    <property type="molecule type" value="Genomic_DNA"/>
</dbReference>
<dbReference type="SUPFAM" id="SSF52317">
    <property type="entry name" value="Class I glutamine amidotransferase-like"/>
    <property type="match status" value="1"/>
</dbReference>
<name>A0A2I7N9J4_9NEIS</name>
<evidence type="ECO:0000313" key="2">
    <source>
        <dbReference type="Proteomes" id="UP000236655"/>
    </source>
</evidence>
<organism evidence="1 2">
    <name type="scientific">Aquella oligotrophica</name>
    <dbReference type="NCBI Taxonomy" id="2067065"/>
    <lineage>
        <taxon>Bacteria</taxon>
        <taxon>Pseudomonadati</taxon>
        <taxon>Pseudomonadota</taxon>
        <taxon>Betaproteobacteria</taxon>
        <taxon>Neisseriales</taxon>
        <taxon>Neisseriaceae</taxon>
        <taxon>Aquella</taxon>
    </lineage>
</organism>
<dbReference type="PIRSF" id="PIRSF006320">
    <property type="entry name" value="Elb2"/>
    <property type="match status" value="1"/>
</dbReference>
<sequence length="216" mass="23671">MKKIAVILAGCGRMDGSEIHESVLTLLSIAECNAEYKCFSLDKEQDHVTNHLNNETTSESRNMLIESARIARGDVANLETIDINEYDALIIPGGNGTAYNLFDLATKGQNYSVNPVVANICRKFTENKKPVGFICIAPAMIPAIYSFPVNLSIGTDKDTAELLTSRGAIHHNCKVDEICIDEAYKIITTPAYMLANNILEAYTGINKLVKKVVELS</sequence>
<accession>A0A2I7N9J4</accession>
<gene>
    <name evidence="1" type="ORF">CUN60_12745</name>
</gene>
<dbReference type="Proteomes" id="UP000236655">
    <property type="component" value="Chromosome"/>
</dbReference>
<dbReference type="Gene3D" id="3.40.50.880">
    <property type="match status" value="1"/>
</dbReference>
<keyword evidence="2" id="KW-1185">Reference proteome</keyword>
<protein>
    <submittedName>
        <fullName evidence="1">Isoprenoid biosynthesis protein ElbB</fullName>
    </submittedName>
</protein>
<evidence type="ECO:0000313" key="1">
    <source>
        <dbReference type="EMBL" id="AUR53116.1"/>
    </source>
</evidence>
<dbReference type="PANTHER" id="PTHR10224:SF12">
    <property type="entry name" value="GLYOXALASE ELBB"/>
    <property type="match status" value="1"/>
</dbReference>
<dbReference type="InterPro" id="IPR026041">
    <property type="entry name" value="ElbB"/>
</dbReference>
<dbReference type="NCBIfam" id="NF008747">
    <property type="entry name" value="PRK11780.1"/>
    <property type="match status" value="1"/>
</dbReference>
<dbReference type="RefSeq" id="WP_102952402.1">
    <property type="nucleotide sequence ID" value="NZ_CP024847.1"/>
</dbReference>
<dbReference type="PANTHER" id="PTHR10224">
    <property type="entry name" value="ES1 PROTEIN HOMOLOG, MITOCHONDRIAL"/>
    <property type="match status" value="1"/>
</dbReference>
<dbReference type="KEGG" id="nba:CUN60_12745"/>